<sequence length="216" mass="23364">MGESVPWESERDGSPRNGSASDSATVHRKTSENPRTRDGNDAVYVPNIDEHTVDSLAESEAETIDSVLLLVGTGPHSELAAEAARAIAKAADAPVTVLHVVDPDGAGEKRADADDLLKFAEYVLGPDVTVNTELQEAPEATEVILEKAQAHDLTTIGAPEQQSRLEEVVFEPVQETLTQRSGVTVLMARDSDRTIRSLYYRWKPGMDAIEDGDEVD</sequence>
<feature type="domain" description="UspA" evidence="2">
    <location>
        <begin position="66"/>
        <end position="189"/>
    </location>
</feature>
<feature type="compositionally biased region" description="Basic and acidic residues" evidence="1">
    <location>
        <begin position="29"/>
        <end position="40"/>
    </location>
</feature>
<dbReference type="GeneID" id="68695369"/>
<protein>
    <submittedName>
        <fullName evidence="3">Nucleotide-binding universal stress UspA family protein</fullName>
    </submittedName>
</protein>
<evidence type="ECO:0000256" key="1">
    <source>
        <dbReference type="SAM" id="MobiDB-lite"/>
    </source>
</evidence>
<organism evidence="3 4">
    <name type="scientific">Halobacterium salinarum</name>
    <name type="common">Halobacterium halobium</name>
    <dbReference type="NCBI Taxonomy" id="2242"/>
    <lineage>
        <taxon>Archaea</taxon>
        <taxon>Methanobacteriati</taxon>
        <taxon>Methanobacteriota</taxon>
        <taxon>Stenosarchaea group</taxon>
        <taxon>Halobacteria</taxon>
        <taxon>Halobacteriales</taxon>
        <taxon>Halobacteriaceae</taxon>
        <taxon>Halobacterium</taxon>
    </lineage>
</organism>
<dbReference type="SUPFAM" id="SSF52402">
    <property type="entry name" value="Adenine nucleotide alpha hydrolases-like"/>
    <property type="match status" value="1"/>
</dbReference>
<dbReference type="Pfam" id="PF00582">
    <property type="entry name" value="Usp"/>
    <property type="match status" value="1"/>
</dbReference>
<evidence type="ECO:0000313" key="4">
    <source>
        <dbReference type="Proteomes" id="UP000642919"/>
    </source>
</evidence>
<reference evidence="3" key="1">
    <citation type="submission" date="2020-08" db="EMBL/GenBank/DDBJ databases">
        <title>Genomic Encyclopedia of Type Strains, Phase IV (KMG-IV): sequencing the most valuable type-strain genomes for metagenomic binning, comparative biology and taxonomic classification.</title>
        <authorList>
            <person name="Goeker M."/>
        </authorList>
    </citation>
    <scope>NUCLEOTIDE SEQUENCE</scope>
    <source>
        <strain evidence="3">DSM 669</strain>
    </source>
</reference>
<proteinExistence type="predicted"/>
<comment type="caution">
    <text evidence="3">The sequence shown here is derived from an EMBL/GenBank/DDBJ whole genome shotgun (WGS) entry which is preliminary data.</text>
</comment>
<name>A0A841HC77_HALSI</name>
<dbReference type="AlphaFoldDB" id="A0A841HC77"/>
<evidence type="ECO:0000259" key="2">
    <source>
        <dbReference type="Pfam" id="PF00582"/>
    </source>
</evidence>
<dbReference type="Gene3D" id="3.40.50.12370">
    <property type="match status" value="1"/>
</dbReference>
<dbReference type="Proteomes" id="UP000642919">
    <property type="component" value="Unassembled WGS sequence"/>
</dbReference>
<feature type="region of interest" description="Disordered" evidence="1">
    <location>
        <begin position="1"/>
        <end position="43"/>
    </location>
</feature>
<evidence type="ECO:0000313" key="3">
    <source>
        <dbReference type="EMBL" id="MBB6090651.1"/>
    </source>
</evidence>
<dbReference type="RefSeq" id="WP_012289615.1">
    <property type="nucleotide sequence ID" value="NZ_CP146626.1"/>
</dbReference>
<gene>
    <name evidence="3" type="ORF">HNR49_002035</name>
</gene>
<dbReference type="EMBL" id="JACHGX010000006">
    <property type="protein sequence ID" value="MBB6090651.1"/>
    <property type="molecule type" value="Genomic_DNA"/>
</dbReference>
<accession>A0A841HC77</accession>
<dbReference type="InterPro" id="IPR006016">
    <property type="entry name" value="UspA"/>
</dbReference>